<dbReference type="AlphaFoldDB" id="A0A0W8G4J6"/>
<feature type="domain" description="Core-binding (CB)" evidence="4">
    <location>
        <begin position="59"/>
        <end position="139"/>
    </location>
</feature>
<evidence type="ECO:0000256" key="1">
    <source>
        <dbReference type="ARBA" id="ARBA00023125"/>
    </source>
</evidence>
<gene>
    <name evidence="5" type="ORF">ASZ90_002140</name>
</gene>
<accession>A0A0W8G4J6</accession>
<dbReference type="GO" id="GO:0006310">
    <property type="term" value="P:DNA recombination"/>
    <property type="evidence" value="ECO:0007669"/>
    <property type="project" value="UniProtKB-KW"/>
</dbReference>
<dbReference type="SUPFAM" id="SSF56349">
    <property type="entry name" value="DNA breaking-rejoining enzymes"/>
    <property type="match status" value="1"/>
</dbReference>
<evidence type="ECO:0000313" key="5">
    <source>
        <dbReference type="EMBL" id="KUG27993.1"/>
    </source>
</evidence>
<proteinExistence type="predicted"/>
<keyword evidence="1" id="KW-0238">DNA-binding</keyword>
<dbReference type="GO" id="GO:0003677">
    <property type="term" value="F:DNA binding"/>
    <property type="evidence" value="ECO:0007669"/>
    <property type="project" value="UniProtKB-KW"/>
</dbReference>
<dbReference type="InterPro" id="IPR013762">
    <property type="entry name" value="Integrase-like_cat_sf"/>
</dbReference>
<dbReference type="InterPro" id="IPR050090">
    <property type="entry name" value="Tyrosine_recombinase_XerCD"/>
</dbReference>
<dbReference type="CDD" id="cd00796">
    <property type="entry name" value="INT_Rci_Hp1_C"/>
    <property type="match status" value="1"/>
</dbReference>
<organism evidence="5">
    <name type="scientific">hydrocarbon metagenome</name>
    <dbReference type="NCBI Taxonomy" id="938273"/>
    <lineage>
        <taxon>unclassified sequences</taxon>
        <taxon>metagenomes</taxon>
        <taxon>ecological metagenomes</taxon>
    </lineage>
</organism>
<dbReference type="PANTHER" id="PTHR30349">
    <property type="entry name" value="PHAGE INTEGRASE-RELATED"/>
    <property type="match status" value="1"/>
</dbReference>
<dbReference type="Gene3D" id="1.10.443.10">
    <property type="entry name" value="Intergrase catalytic core"/>
    <property type="match status" value="1"/>
</dbReference>
<feature type="domain" description="Tyr recombinase" evidence="3">
    <location>
        <begin position="162"/>
        <end position="325"/>
    </location>
</feature>
<protein>
    <submittedName>
        <fullName evidence="5">Shufflon-specific dna recombinase</fullName>
    </submittedName>
</protein>
<evidence type="ECO:0000259" key="4">
    <source>
        <dbReference type="PROSITE" id="PS51900"/>
    </source>
</evidence>
<dbReference type="EMBL" id="LNQE01000269">
    <property type="protein sequence ID" value="KUG27993.1"/>
    <property type="molecule type" value="Genomic_DNA"/>
</dbReference>
<evidence type="ECO:0000256" key="2">
    <source>
        <dbReference type="ARBA" id="ARBA00023172"/>
    </source>
</evidence>
<dbReference type="Pfam" id="PF00589">
    <property type="entry name" value="Phage_integrase"/>
    <property type="match status" value="1"/>
</dbReference>
<sequence>MATIRKRGNLQWEARIRKRGYPTTCKTFDTKAEAEQWAKETEATMGKGQYVSAKEAEAYTLAECLDRFREEYLPRLKDPRREIYRIDRLKRRTIAHRIMATIRSKDIADFRREREAEGVSPNTIRLDLALLSRLFNYARSDWGMESLTNPVALASKPKLPTGRTRRLEPGEEERLLAACAPEFALVVRFALATAMRRGEIVGLRWEDVDIMASRVRLNDTKNKESRTVPLSREAKDVLQGLPRHISGRVFPFCPDHLSAKMADACRAARLNDLHFHDLRHEATSRFFEHTDLDVMEIKAITGHKTLQMLARYTHLRTANLAARLDGAKRGEVRRK</sequence>
<dbReference type="InterPro" id="IPR002104">
    <property type="entry name" value="Integrase_catalytic"/>
</dbReference>
<dbReference type="InterPro" id="IPR044068">
    <property type="entry name" value="CB"/>
</dbReference>
<name>A0A0W8G4J6_9ZZZZ</name>
<keyword evidence="2" id="KW-0233">DNA recombination</keyword>
<dbReference type="Gene3D" id="1.10.150.130">
    <property type="match status" value="1"/>
</dbReference>
<dbReference type="PANTHER" id="PTHR30349:SF94">
    <property type="entry name" value="INTEGRASE_RECOMBINASE HI_1414-RELATED"/>
    <property type="match status" value="1"/>
</dbReference>
<dbReference type="InterPro" id="IPR010998">
    <property type="entry name" value="Integrase_recombinase_N"/>
</dbReference>
<dbReference type="GO" id="GO:0015074">
    <property type="term" value="P:DNA integration"/>
    <property type="evidence" value="ECO:0007669"/>
    <property type="project" value="InterPro"/>
</dbReference>
<reference evidence="5" key="1">
    <citation type="journal article" date="2015" name="Proc. Natl. Acad. Sci. U.S.A.">
        <title>Networks of energetic and metabolic interactions define dynamics in microbial communities.</title>
        <authorList>
            <person name="Embree M."/>
            <person name="Liu J.K."/>
            <person name="Al-Bassam M.M."/>
            <person name="Zengler K."/>
        </authorList>
    </citation>
    <scope>NUCLEOTIDE SEQUENCE</scope>
</reference>
<dbReference type="InterPro" id="IPR011010">
    <property type="entry name" value="DNA_brk_join_enz"/>
</dbReference>
<dbReference type="PROSITE" id="PS51900">
    <property type="entry name" value="CB"/>
    <property type="match status" value="1"/>
</dbReference>
<comment type="caution">
    <text evidence="5">The sequence shown here is derived from an EMBL/GenBank/DDBJ whole genome shotgun (WGS) entry which is preliminary data.</text>
</comment>
<evidence type="ECO:0000259" key="3">
    <source>
        <dbReference type="PROSITE" id="PS51898"/>
    </source>
</evidence>
<dbReference type="PROSITE" id="PS51898">
    <property type="entry name" value="TYR_RECOMBINASE"/>
    <property type="match status" value="1"/>
</dbReference>